<gene>
    <name evidence="2" type="ORF">BSU04_05180</name>
</gene>
<proteinExistence type="predicted"/>
<evidence type="ECO:0000313" key="2">
    <source>
        <dbReference type="EMBL" id="OXC79796.1"/>
    </source>
</evidence>
<evidence type="ECO:0000259" key="1">
    <source>
        <dbReference type="Pfam" id="PF13401"/>
    </source>
</evidence>
<dbReference type="InterPro" id="IPR049945">
    <property type="entry name" value="AAA_22"/>
</dbReference>
<sequence length="292" mass="33174">MLIVRSLRFKIHGSIIYGRSRFGKSSGIDFLEEFLAKKDKTLPLIKLTCQRKKTPSESAFFSNMLSEACHAATSGGTPSALRIRLVNRLREIAERVKSNRIVLFVDDAQRLAQIEYEWLQEIHDTLAKHRVSLVSFLVGTPLLRGQKSMFQSQGEDQIVARFMVDELPFRGLLSAQDCATCLVAYDVTEDPPKSGWPYTRFFLRKAFDTGLRLGDEGASAWDAFGDAHRQARLPGDVEMMDYFTRAVEYILTEYVGQDNDKFRLNRLIWDEAVKYSGFTQALELISPGIIES</sequence>
<dbReference type="GO" id="GO:0016887">
    <property type="term" value="F:ATP hydrolysis activity"/>
    <property type="evidence" value="ECO:0007669"/>
    <property type="project" value="InterPro"/>
</dbReference>
<protein>
    <submittedName>
        <fullName evidence="2">Type II secretory pathway, component ExeA (Predicted ATPase)</fullName>
    </submittedName>
</protein>
<dbReference type="SUPFAM" id="SSF52540">
    <property type="entry name" value="P-loop containing nucleoside triphosphate hydrolases"/>
    <property type="match status" value="1"/>
</dbReference>
<feature type="domain" description="ORC1/DEAH AAA+ ATPase" evidence="1">
    <location>
        <begin position="15"/>
        <end position="144"/>
    </location>
</feature>
<dbReference type="Pfam" id="PF13401">
    <property type="entry name" value="AAA_22"/>
    <property type="match status" value="1"/>
</dbReference>
<dbReference type="Gene3D" id="3.40.50.300">
    <property type="entry name" value="P-loop containing nucleotide triphosphate hydrolases"/>
    <property type="match status" value="1"/>
</dbReference>
<name>A0A226X8J0_CABSO</name>
<dbReference type="Proteomes" id="UP000214720">
    <property type="component" value="Unassembled WGS sequence"/>
</dbReference>
<comment type="caution">
    <text evidence="2">The sequence shown here is derived from an EMBL/GenBank/DDBJ whole genome shotgun (WGS) entry which is preliminary data.</text>
</comment>
<dbReference type="InterPro" id="IPR027417">
    <property type="entry name" value="P-loop_NTPase"/>
</dbReference>
<dbReference type="AlphaFoldDB" id="A0A226X8J0"/>
<reference evidence="3" key="1">
    <citation type="submission" date="2017-01" db="EMBL/GenBank/DDBJ databases">
        <title>Genome Analysis of Deinococcus marmoris KOPRI26562.</title>
        <authorList>
            <person name="Kim J.H."/>
            <person name="Oh H.-M."/>
        </authorList>
    </citation>
    <scope>NUCLEOTIDE SEQUENCE [LARGE SCALE GENOMIC DNA]</scope>
    <source>
        <strain evidence="3">PAMC 26633</strain>
    </source>
</reference>
<evidence type="ECO:0000313" key="3">
    <source>
        <dbReference type="Proteomes" id="UP000214720"/>
    </source>
</evidence>
<organism evidence="2 3">
    <name type="scientific">Caballeronia sordidicola</name>
    <name type="common">Burkholderia sordidicola</name>
    <dbReference type="NCBI Taxonomy" id="196367"/>
    <lineage>
        <taxon>Bacteria</taxon>
        <taxon>Pseudomonadati</taxon>
        <taxon>Pseudomonadota</taxon>
        <taxon>Betaproteobacteria</taxon>
        <taxon>Burkholderiales</taxon>
        <taxon>Burkholderiaceae</taxon>
        <taxon>Caballeronia</taxon>
    </lineage>
</organism>
<dbReference type="EMBL" id="MTHB01000031">
    <property type="protein sequence ID" value="OXC79796.1"/>
    <property type="molecule type" value="Genomic_DNA"/>
</dbReference>
<accession>A0A226X8J0</accession>